<dbReference type="Proteomes" id="UP000237423">
    <property type="component" value="Unassembled WGS sequence"/>
</dbReference>
<accession>A0A2S5CRL4</accession>
<reference evidence="1 2" key="1">
    <citation type="submission" date="2017-11" db="EMBL/GenBank/DDBJ databases">
        <title>Draft Genome Sequence of Methylobacter psychrotolerans Sph1T, an Obligate Methanotroph from Low-Temperature Environments.</title>
        <authorList>
            <person name="Oshkin I.Y."/>
            <person name="Miroshnikov K."/>
            <person name="Belova S.E."/>
            <person name="Korzhenkov A."/>
            <person name="Toshchakov S.V."/>
            <person name="Dedysh S.N."/>
        </authorList>
    </citation>
    <scope>NUCLEOTIDE SEQUENCE [LARGE SCALE GENOMIC DNA]</scope>
    <source>
        <strain evidence="1 2">Sph1</strain>
    </source>
</reference>
<dbReference type="Pfam" id="PF13148">
    <property type="entry name" value="DUF3987"/>
    <property type="match status" value="1"/>
</dbReference>
<dbReference type="SUPFAM" id="SSF56731">
    <property type="entry name" value="DNA primase core"/>
    <property type="match status" value="1"/>
</dbReference>
<evidence type="ECO:0008006" key="3">
    <source>
        <dbReference type="Google" id="ProtNLM"/>
    </source>
</evidence>
<dbReference type="InterPro" id="IPR025048">
    <property type="entry name" value="DUF3987"/>
</dbReference>
<dbReference type="RefSeq" id="WP_146054489.1">
    <property type="nucleotide sequence ID" value="NZ_PGFZ01000001.1"/>
</dbReference>
<evidence type="ECO:0000313" key="2">
    <source>
        <dbReference type="Proteomes" id="UP000237423"/>
    </source>
</evidence>
<evidence type="ECO:0000313" key="1">
    <source>
        <dbReference type="EMBL" id="POZ53387.1"/>
    </source>
</evidence>
<organism evidence="1 2">
    <name type="scientific">Methylovulum psychrotolerans</name>
    <dbReference type="NCBI Taxonomy" id="1704499"/>
    <lineage>
        <taxon>Bacteria</taxon>
        <taxon>Pseudomonadati</taxon>
        <taxon>Pseudomonadota</taxon>
        <taxon>Gammaproteobacteria</taxon>
        <taxon>Methylococcales</taxon>
        <taxon>Methylococcaceae</taxon>
        <taxon>Methylovulum</taxon>
    </lineage>
</organism>
<dbReference type="EMBL" id="PGFZ01000001">
    <property type="protein sequence ID" value="POZ53387.1"/>
    <property type="molecule type" value="Genomic_DNA"/>
</dbReference>
<sequence length="705" mass="77946">MSGIPKIYKGKPLIHAWPYRDRQGEIIGIVGRYQDGSGKKDIVPFFKRSSSGWAAGAPDDPRPLFGLDRLEKQPKDKAVMIPEGEKPAAALQGLGVCAVTSLGGANAANNTDWTPFNGIKTVYIVPDNDKPGEHYAQTVYRALMALDSPPTVKIIRLEGLPDGGDIVDWLQNYAPDWDGYAPFPADSTAWAMAELQAKVKNAEPVPGDWATIDDGLPSGWPEPIEIKADLKPVAPFPLDALPDAFRAWVADIAHRMQCPPDYVAVAAIIALSAVVGKKGLIKPKSKDDWTVSPNLWGLNIGRPSVMKTPAANEAMKPLNWLEITAKEAFKQALEANEVEQFINKGGRELAEKQAKELIKAKKFDDARRLLVDNPSESDKPTRRRYIINDTTIEKLGELLNENPNGLLLYRDEISGWLKTIDREDRSNDRAFYIEAFNGLGSYTFDRIGRGTIDISSVCLSILGNIQPGVLRPYLNDAKNGTASDDGMIQRFQLMVWPDLGDWRHIDQWPDNSAKDAAADVFTRLNDWEGYMEAARFSEDGQKAFDAWFCRLHEELRADDIHPAIESHLGKYKSMMPSLAVLVHLADDPYHGDTVGIDAVKKAMAWCDYLKTHMLRVYGSALDPVDANAKTILAKIGSGKLPDWFGTGDVKRGGWTGLDTLDAIKAALARLVDYGWLREHRQPGGTLGGRPSVKYAIHPKFQKRAS</sequence>
<comment type="caution">
    <text evidence="1">The sequence shown here is derived from an EMBL/GenBank/DDBJ whole genome shotgun (WGS) entry which is preliminary data.</text>
</comment>
<name>A0A2S5CRL4_9GAMM</name>
<dbReference type="Gene3D" id="3.40.1360.10">
    <property type="match status" value="1"/>
</dbReference>
<dbReference type="AlphaFoldDB" id="A0A2S5CRL4"/>
<dbReference type="CDD" id="cd01029">
    <property type="entry name" value="TOPRIM_primases"/>
    <property type="match status" value="1"/>
</dbReference>
<gene>
    <name evidence="1" type="ORF">AADEFJLK_00410</name>
</gene>
<proteinExistence type="predicted"/>
<dbReference type="InterPro" id="IPR034154">
    <property type="entry name" value="TOPRIM_DnaG/twinkle"/>
</dbReference>
<protein>
    <recommendedName>
        <fullName evidence="3">DUF3987 domain-containing protein</fullName>
    </recommendedName>
</protein>